<organism evidence="1">
    <name type="scientific">marine metagenome</name>
    <dbReference type="NCBI Taxonomy" id="408172"/>
    <lineage>
        <taxon>unclassified sequences</taxon>
        <taxon>metagenomes</taxon>
        <taxon>ecological metagenomes</taxon>
    </lineage>
</organism>
<evidence type="ECO:0000313" key="1">
    <source>
        <dbReference type="EMBL" id="SVC15388.1"/>
    </source>
</evidence>
<dbReference type="EMBL" id="UINC01076326">
    <property type="protein sequence ID" value="SVC15388.1"/>
    <property type="molecule type" value="Genomic_DNA"/>
</dbReference>
<dbReference type="AlphaFoldDB" id="A0A382JU54"/>
<protein>
    <submittedName>
        <fullName evidence="1">Uncharacterized protein</fullName>
    </submittedName>
</protein>
<accession>A0A382JU54</accession>
<name>A0A382JU54_9ZZZZ</name>
<gene>
    <name evidence="1" type="ORF">METZ01_LOCUS268242</name>
</gene>
<proteinExistence type="predicted"/>
<feature type="non-terminal residue" evidence="1">
    <location>
        <position position="1"/>
    </location>
</feature>
<reference evidence="1" key="1">
    <citation type="submission" date="2018-05" db="EMBL/GenBank/DDBJ databases">
        <authorList>
            <person name="Lanie J.A."/>
            <person name="Ng W.-L."/>
            <person name="Kazmierczak K.M."/>
            <person name="Andrzejewski T.M."/>
            <person name="Davidsen T.M."/>
            <person name="Wayne K.J."/>
            <person name="Tettelin H."/>
            <person name="Glass J.I."/>
            <person name="Rusch D."/>
            <person name="Podicherti R."/>
            <person name="Tsui H.-C.T."/>
            <person name="Winkler M.E."/>
        </authorList>
    </citation>
    <scope>NUCLEOTIDE SEQUENCE</scope>
</reference>
<sequence>LFFSNGDLVMTKSDPNTGGSVVTYIFELGLIGDPETCKNFIKESGTYTHGCNEPKTIRFEWYLSADETSATLLELFEDSDGAKLRVENLLASSLVGRFQELFEIKSFTVLGPVKEDLNDIVTQFGAEIRKYAAGFYRL</sequence>